<name>A0A2I0U8N9_LIMLA</name>
<dbReference type="Proteomes" id="UP000233556">
    <property type="component" value="Unassembled WGS sequence"/>
</dbReference>
<dbReference type="AlphaFoldDB" id="A0A2I0U8N9"/>
<organism evidence="2 3">
    <name type="scientific">Limosa lapponica baueri</name>
    <dbReference type="NCBI Taxonomy" id="1758121"/>
    <lineage>
        <taxon>Eukaryota</taxon>
        <taxon>Metazoa</taxon>
        <taxon>Chordata</taxon>
        <taxon>Craniata</taxon>
        <taxon>Vertebrata</taxon>
        <taxon>Euteleostomi</taxon>
        <taxon>Archelosauria</taxon>
        <taxon>Archosauria</taxon>
        <taxon>Dinosauria</taxon>
        <taxon>Saurischia</taxon>
        <taxon>Theropoda</taxon>
        <taxon>Coelurosauria</taxon>
        <taxon>Aves</taxon>
        <taxon>Neognathae</taxon>
        <taxon>Neoaves</taxon>
        <taxon>Charadriiformes</taxon>
        <taxon>Scolopacidae</taxon>
        <taxon>Limosa</taxon>
    </lineage>
</organism>
<gene>
    <name evidence="2" type="ORF">llap_7363</name>
</gene>
<sequence>MPRRVTPQKPEHMQAKSPDGASTGLELQDVADCASPFLKTQPLNQDDQQSDGEDTYHVYRRPSNRNLFCLILILEPERYHDTEVSKEPCTKPYMERYSMLKAASYLKVDEDGEADCT</sequence>
<dbReference type="EMBL" id="KZ506004">
    <property type="protein sequence ID" value="PKU42333.1"/>
    <property type="molecule type" value="Genomic_DNA"/>
</dbReference>
<keyword evidence="3" id="KW-1185">Reference proteome</keyword>
<evidence type="ECO:0000256" key="1">
    <source>
        <dbReference type="SAM" id="MobiDB-lite"/>
    </source>
</evidence>
<feature type="region of interest" description="Disordered" evidence="1">
    <location>
        <begin position="37"/>
        <end position="58"/>
    </location>
</feature>
<reference evidence="3" key="1">
    <citation type="submission" date="2017-11" db="EMBL/GenBank/DDBJ databases">
        <authorList>
            <person name="Lima N.C."/>
            <person name="Parody-Merino A.M."/>
            <person name="Battley P.F."/>
            <person name="Fidler A.E."/>
            <person name="Prosdocimi F."/>
        </authorList>
    </citation>
    <scope>NUCLEOTIDE SEQUENCE [LARGE SCALE GENOMIC DNA]</scope>
</reference>
<reference evidence="3" key="2">
    <citation type="submission" date="2017-12" db="EMBL/GenBank/DDBJ databases">
        <title>Genome sequence of the Bar-tailed Godwit (Limosa lapponica baueri).</title>
        <authorList>
            <person name="Lima N.C.B."/>
            <person name="Parody-Merino A.M."/>
            <person name="Battley P.F."/>
            <person name="Fidler A.E."/>
            <person name="Prosdocimi F."/>
        </authorList>
    </citation>
    <scope>NUCLEOTIDE SEQUENCE [LARGE SCALE GENOMIC DNA]</scope>
</reference>
<evidence type="ECO:0000313" key="3">
    <source>
        <dbReference type="Proteomes" id="UP000233556"/>
    </source>
</evidence>
<proteinExistence type="predicted"/>
<protein>
    <submittedName>
        <fullName evidence="2">Uncharacterized protein</fullName>
    </submittedName>
</protein>
<evidence type="ECO:0000313" key="2">
    <source>
        <dbReference type="EMBL" id="PKU42333.1"/>
    </source>
</evidence>
<accession>A0A2I0U8N9</accession>
<feature type="region of interest" description="Disordered" evidence="1">
    <location>
        <begin position="1"/>
        <end position="24"/>
    </location>
</feature>